<evidence type="ECO:0000313" key="3">
    <source>
        <dbReference type="Proteomes" id="UP001381003"/>
    </source>
</evidence>
<dbReference type="InterPro" id="IPR029063">
    <property type="entry name" value="SAM-dependent_MTases_sf"/>
</dbReference>
<dbReference type="Gene3D" id="3.40.50.150">
    <property type="entry name" value="Vaccinia Virus protein VP39"/>
    <property type="match status" value="1"/>
</dbReference>
<proteinExistence type="predicted"/>
<protein>
    <recommendedName>
        <fullName evidence="4">Spermidine synthase</fullName>
    </recommendedName>
</protein>
<dbReference type="Pfam" id="PF01564">
    <property type="entry name" value="Spermine_synth"/>
    <property type="match status" value="1"/>
</dbReference>
<evidence type="ECO:0000256" key="1">
    <source>
        <dbReference type="ARBA" id="ARBA00023115"/>
    </source>
</evidence>
<sequence length="230" mass="24696">MDDSPAAETIVSATTPRGEIALRERADPDGGVVHELIIAGTFAVDSLDTSTEARLAEESLSRTAAPERVLVAGLGLGFTTWQVLKDKRVRHVDVVEIEADLVQWARLGLAPTLGLVARHPRVGVHAGDVAGVLRGEATPVGPWDLVLLDVDNGPSFLLHEGNERLYRPEALAAALAQVSPGGTLAIWAAQREPELLTSLERLAPTEEVVLEVERQGRRLEYALYLTSALP</sequence>
<dbReference type="SUPFAM" id="SSF53335">
    <property type="entry name" value="S-adenosyl-L-methionine-dependent methyltransferases"/>
    <property type="match status" value="1"/>
</dbReference>
<evidence type="ECO:0000313" key="2">
    <source>
        <dbReference type="EMBL" id="WWF04143.1"/>
    </source>
</evidence>
<evidence type="ECO:0008006" key="4">
    <source>
        <dbReference type="Google" id="ProtNLM"/>
    </source>
</evidence>
<dbReference type="PANTHER" id="PTHR43317:SF3">
    <property type="entry name" value="BLR2883 PROTEIN"/>
    <property type="match status" value="1"/>
</dbReference>
<dbReference type="PANTHER" id="PTHR43317">
    <property type="entry name" value="THERMOSPERMINE SYNTHASE ACAULIS5"/>
    <property type="match status" value="1"/>
</dbReference>
<reference evidence="2 3" key="1">
    <citation type="submission" date="2022-09" db="EMBL/GenBank/DDBJ databases">
        <title>Complete genome sequence of Janibacter terrae strain COS04-44, PCL-degrading bacteria isolated from oil spilled coast.</title>
        <authorList>
            <person name="Park H."/>
            <person name="Kim J.Y."/>
            <person name="An S.H."/>
            <person name="Lee C.M."/>
            <person name="Weon H.-Y."/>
        </authorList>
    </citation>
    <scope>NUCLEOTIDE SEQUENCE [LARGE SCALE GENOMIC DNA]</scope>
    <source>
        <strain evidence="2 3">COS04-44</strain>
    </source>
</reference>
<name>A0ABZ2FD52_9MICO</name>
<gene>
    <name evidence="2" type="ORF">N5P18_10570</name>
</gene>
<keyword evidence="3" id="KW-1185">Reference proteome</keyword>
<accession>A0ABZ2FD52</accession>
<dbReference type="RefSeq" id="WP_338537630.1">
    <property type="nucleotide sequence ID" value="NZ_CP104874.1"/>
</dbReference>
<keyword evidence="1" id="KW-0620">Polyamine biosynthesis</keyword>
<dbReference type="EMBL" id="CP104874">
    <property type="protein sequence ID" value="WWF04143.1"/>
    <property type="molecule type" value="Genomic_DNA"/>
</dbReference>
<dbReference type="Proteomes" id="UP001381003">
    <property type="component" value="Chromosome"/>
</dbReference>
<organism evidence="2 3">
    <name type="scientific">Janibacter terrae</name>
    <dbReference type="NCBI Taxonomy" id="103817"/>
    <lineage>
        <taxon>Bacteria</taxon>
        <taxon>Bacillati</taxon>
        <taxon>Actinomycetota</taxon>
        <taxon>Actinomycetes</taxon>
        <taxon>Micrococcales</taxon>
        <taxon>Intrasporangiaceae</taxon>
        <taxon>Janibacter</taxon>
    </lineage>
</organism>